<dbReference type="InterPro" id="IPR001834">
    <property type="entry name" value="CBR-like"/>
</dbReference>
<dbReference type="Pfam" id="PF00970">
    <property type="entry name" value="FAD_binding_6"/>
    <property type="match status" value="1"/>
</dbReference>
<dbReference type="EMBL" id="JAGPYM010000089">
    <property type="protein sequence ID" value="KAH6867808.1"/>
    <property type="molecule type" value="Genomic_DNA"/>
</dbReference>
<dbReference type="InterPro" id="IPR017938">
    <property type="entry name" value="Riboflavin_synthase-like_b-brl"/>
</dbReference>
<dbReference type="InterPro" id="IPR008333">
    <property type="entry name" value="Cbr1-like_FAD-bd_dom"/>
</dbReference>
<comment type="cofactor">
    <cofactor evidence="1 8">
        <name>FAD</name>
        <dbReference type="ChEBI" id="CHEBI:57692"/>
    </cofactor>
</comment>
<dbReference type="PANTHER" id="PTHR19370">
    <property type="entry name" value="NADH-CYTOCHROME B5 REDUCTASE"/>
    <property type="match status" value="1"/>
</dbReference>
<proteinExistence type="inferred from homology"/>
<feature type="binding site" evidence="8">
    <location>
        <position position="136"/>
    </location>
    <ligand>
        <name>FAD</name>
        <dbReference type="ChEBI" id="CHEBI:57692"/>
    </ligand>
</feature>
<evidence type="ECO:0000256" key="2">
    <source>
        <dbReference type="ARBA" id="ARBA00004370"/>
    </source>
</evidence>
<dbReference type="PANTHER" id="PTHR19370:SF101">
    <property type="entry name" value="NADH-CYTOCHROME B5 REDUCTASE"/>
    <property type="match status" value="1"/>
</dbReference>
<accession>A0A9P8VPK2</accession>
<dbReference type="SUPFAM" id="SSF52343">
    <property type="entry name" value="Ferredoxin reductase-like, C-terminal NADP-linked domain"/>
    <property type="match status" value="1"/>
</dbReference>
<feature type="binding site" evidence="8">
    <location>
        <position position="161"/>
    </location>
    <ligand>
        <name>FAD</name>
        <dbReference type="ChEBI" id="CHEBI:57692"/>
    </ligand>
</feature>
<dbReference type="InterPro" id="IPR017927">
    <property type="entry name" value="FAD-bd_FR_type"/>
</dbReference>
<dbReference type="CDD" id="cd06183">
    <property type="entry name" value="cyt_b5_reduct_like"/>
    <property type="match status" value="1"/>
</dbReference>
<feature type="binding site" evidence="8">
    <location>
        <position position="159"/>
    </location>
    <ligand>
        <name>FAD</name>
        <dbReference type="ChEBI" id="CHEBI:57692"/>
    </ligand>
</feature>
<dbReference type="OrthoDB" id="432685at2759"/>
<dbReference type="PROSITE" id="PS51384">
    <property type="entry name" value="FAD_FR"/>
    <property type="match status" value="1"/>
</dbReference>
<dbReference type="PRINTS" id="PR00406">
    <property type="entry name" value="CYTB5RDTASE"/>
</dbReference>
<reference evidence="10 11" key="1">
    <citation type="journal article" date="2021" name="Nat. Commun.">
        <title>Genetic determinants of endophytism in the Arabidopsis root mycobiome.</title>
        <authorList>
            <person name="Mesny F."/>
            <person name="Miyauchi S."/>
            <person name="Thiergart T."/>
            <person name="Pickel B."/>
            <person name="Atanasova L."/>
            <person name="Karlsson M."/>
            <person name="Huettel B."/>
            <person name="Barry K.W."/>
            <person name="Haridas S."/>
            <person name="Chen C."/>
            <person name="Bauer D."/>
            <person name="Andreopoulos W."/>
            <person name="Pangilinan J."/>
            <person name="LaButti K."/>
            <person name="Riley R."/>
            <person name="Lipzen A."/>
            <person name="Clum A."/>
            <person name="Drula E."/>
            <person name="Henrissat B."/>
            <person name="Kohler A."/>
            <person name="Grigoriev I.V."/>
            <person name="Martin F.M."/>
            <person name="Hacquard S."/>
        </authorList>
    </citation>
    <scope>NUCLEOTIDE SEQUENCE [LARGE SCALE GENOMIC DNA]</scope>
    <source>
        <strain evidence="10 11">MPI-CAGE-CH-0241</strain>
    </source>
</reference>
<dbReference type="Gene3D" id="2.40.30.10">
    <property type="entry name" value="Translation factors"/>
    <property type="match status" value="1"/>
</dbReference>
<feature type="binding site" evidence="8">
    <location>
        <position position="151"/>
    </location>
    <ligand>
        <name>FAD</name>
        <dbReference type="ChEBI" id="CHEBI:57692"/>
    </ligand>
</feature>
<dbReference type="GO" id="GO:0016020">
    <property type="term" value="C:membrane"/>
    <property type="evidence" value="ECO:0007669"/>
    <property type="project" value="UniProtKB-SubCell"/>
</dbReference>
<dbReference type="SUPFAM" id="SSF63380">
    <property type="entry name" value="Riboflavin synthase domain-like"/>
    <property type="match status" value="1"/>
</dbReference>
<dbReference type="InterPro" id="IPR039261">
    <property type="entry name" value="FNR_nucleotide-bd"/>
</dbReference>
<feature type="binding site" evidence="8">
    <location>
        <position position="153"/>
    </location>
    <ligand>
        <name>FAD</name>
        <dbReference type="ChEBI" id="CHEBI:57692"/>
    </ligand>
</feature>
<evidence type="ECO:0000256" key="8">
    <source>
        <dbReference type="PIRSR" id="PIRSR601834-1"/>
    </source>
</evidence>
<comment type="subcellular location">
    <subcellularLocation>
        <location evidence="2">Membrane</location>
    </subcellularLocation>
</comment>
<keyword evidence="5 8" id="KW-0274">FAD</keyword>
<dbReference type="GO" id="GO:0006696">
    <property type="term" value="P:ergosterol biosynthetic process"/>
    <property type="evidence" value="ECO:0007669"/>
    <property type="project" value="TreeGrafter"/>
</dbReference>
<keyword evidence="6" id="KW-0560">Oxidoreductase</keyword>
<dbReference type="AlphaFoldDB" id="A0A9P8VPK2"/>
<protein>
    <submittedName>
        <fullName evidence="10">Oxidoreductase NAD-binding domain-containing protein</fullName>
    </submittedName>
</protein>
<feature type="binding site" evidence="8">
    <location>
        <position position="202"/>
    </location>
    <ligand>
        <name>FAD</name>
        <dbReference type="ChEBI" id="CHEBI:57692"/>
    </ligand>
</feature>
<organism evidence="10 11">
    <name type="scientific">Thelonectria olida</name>
    <dbReference type="NCBI Taxonomy" id="1576542"/>
    <lineage>
        <taxon>Eukaryota</taxon>
        <taxon>Fungi</taxon>
        <taxon>Dikarya</taxon>
        <taxon>Ascomycota</taxon>
        <taxon>Pezizomycotina</taxon>
        <taxon>Sordariomycetes</taxon>
        <taxon>Hypocreomycetidae</taxon>
        <taxon>Hypocreales</taxon>
        <taxon>Nectriaceae</taxon>
        <taxon>Thelonectria</taxon>
    </lineage>
</organism>
<keyword evidence="11" id="KW-1185">Reference proteome</keyword>
<sequence>MGDFDARFCGVTIAAFTRFSTLITGVLGFYNQLQSIFTCDSGVNIHRRQPASTTTKGTVSHLSLGVMPKELVRHASTDSRAPLKVFSGGPAFVFLKLESFEVVNDNVKRLRFSFPKGDAVSGLTLTCIWMPVARPYTPISSLNQQGFLDLLVKQYSNGKQSTHLHSLEPGQALLFAAALKGFSWKPKTFPHINMVTGGAGVTPIYQLANGILRNPEDKTTISLTFAANTEDDLVLKKELDALENEFAGRLAITYLLSNPNEGSSIRQGRHENTKVFVCGPPGMESSLAGKTGILQQLGYRKDQIFSFQKSV</sequence>
<evidence type="ECO:0000256" key="1">
    <source>
        <dbReference type="ARBA" id="ARBA00001974"/>
    </source>
</evidence>
<evidence type="ECO:0000259" key="9">
    <source>
        <dbReference type="PROSITE" id="PS51384"/>
    </source>
</evidence>
<evidence type="ECO:0000313" key="10">
    <source>
        <dbReference type="EMBL" id="KAH6867808.1"/>
    </source>
</evidence>
<evidence type="ECO:0000256" key="4">
    <source>
        <dbReference type="ARBA" id="ARBA00022630"/>
    </source>
</evidence>
<comment type="similarity">
    <text evidence="3">Belongs to the flavoprotein pyridine nucleotide cytochrome reductase family.</text>
</comment>
<evidence type="ECO:0000313" key="11">
    <source>
        <dbReference type="Proteomes" id="UP000777438"/>
    </source>
</evidence>
<feature type="domain" description="FAD-binding FR-type" evidence="9">
    <location>
        <begin position="90"/>
        <end position="185"/>
    </location>
</feature>
<dbReference type="InterPro" id="IPR001433">
    <property type="entry name" value="OxRdtase_FAD/NAD-bd"/>
</dbReference>
<dbReference type="Gene3D" id="3.40.50.80">
    <property type="entry name" value="Nucleotide-binding domain of ferredoxin-NADP reductase (FNR) module"/>
    <property type="match status" value="1"/>
</dbReference>
<dbReference type="Proteomes" id="UP000777438">
    <property type="component" value="Unassembled WGS sequence"/>
</dbReference>
<evidence type="ECO:0000256" key="3">
    <source>
        <dbReference type="ARBA" id="ARBA00006105"/>
    </source>
</evidence>
<feature type="binding site" evidence="8">
    <location>
        <position position="135"/>
    </location>
    <ligand>
        <name>FAD</name>
        <dbReference type="ChEBI" id="CHEBI:57692"/>
    </ligand>
</feature>
<gene>
    <name evidence="10" type="ORF">B0T10DRAFT_534110</name>
</gene>
<dbReference type="Pfam" id="PF00175">
    <property type="entry name" value="NAD_binding_1"/>
    <property type="match status" value="1"/>
</dbReference>
<comment type="caution">
    <text evidence="10">The sequence shown here is derived from an EMBL/GenBank/DDBJ whole genome shotgun (WGS) entry which is preliminary data.</text>
</comment>
<dbReference type="GO" id="GO:0004128">
    <property type="term" value="F:cytochrome-b5 reductase activity, acting on NAD(P)H"/>
    <property type="evidence" value="ECO:0007669"/>
    <property type="project" value="TreeGrafter"/>
</dbReference>
<keyword evidence="7" id="KW-0472">Membrane</keyword>
<evidence type="ECO:0000256" key="6">
    <source>
        <dbReference type="ARBA" id="ARBA00023002"/>
    </source>
</evidence>
<evidence type="ECO:0000256" key="7">
    <source>
        <dbReference type="ARBA" id="ARBA00023136"/>
    </source>
</evidence>
<name>A0A9P8VPK2_9HYPO</name>
<evidence type="ECO:0000256" key="5">
    <source>
        <dbReference type="ARBA" id="ARBA00022827"/>
    </source>
</evidence>
<feature type="binding site" evidence="8">
    <location>
        <position position="134"/>
    </location>
    <ligand>
        <name>FAD</name>
        <dbReference type="ChEBI" id="CHEBI:57692"/>
    </ligand>
</feature>
<keyword evidence="4 8" id="KW-0285">Flavoprotein</keyword>